<dbReference type="InterPro" id="IPR005654">
    <property type="entry name" value="ATPase_AFG1-like"/>
</dbReference>
<dbReference type="GO" id="GO:0051301">
    <property type="term" value="P:cell division"/>
    <property type="evidence" value="ECO:0007669"/>
    <property type="project" value="UniProtKB-KW"/>
</dbReference>
<evidence type="ECO:0000256" key="1">
    <source>
        <dbReference type="ARBA" id="ARBA00022741"/>
    </source>
</evidence>
<dbReference type="GO" id="GO:0005524">
    <property type="term" value="F:ATP binding"/>
    <property type="evidence" value="ECO:0007669"/>
    <property type="project" value="UniProtKB-KW"/>
</dbReference>
<dbReference type="GO" id="GO:0016887">
    <property type="term" value="F:ATP hydrolysis activity"/>
    <property type="evidence" value="ECO:0007669"/>
    <property type="project" value="InterPro"/>
</dbReference>
<dbReference type="InterPro" id="IPR027417">
    <property type="entry name" value="P-loop_NTPase"/>
</dbReference>
<dbReference type="Gene3D" id="3.40.50.300">
    <property type="entry name" value="P-loop containing nucleotide triphosphate hydrolases"/>
    <property type="match status" value="1"/>
</dbReference>
<organism evidence="3 4">
    <name type="scientific">SAR86 cluster bacterium</name>
    <dbReference type="NCBI Taxonomy" id="2030880"/>
    <lineage>
        <taxon>Bacteria</taxon>
        <taxon>Pseudomonadati</taxon>
        <taxon>Pseudomonadota</taxon>
        <taxon>Gammaproteobacteria</taxon>
        <taxon>SAR86 cluster</taxon>
    </lineage>
</organism>
<name>A0A937I6P1_9GAMM</name>
<dbReference type="GO" id="GO:0005737">
    <property type="term" value="C:cytoplasm"/>
    <property type="evidence" value="ECO:0007669"/>
    <property type="project" value="TreeGrafter"/>
</dbReference>
<evidence type="ECO:0000256" key="2">
    <source>
        <dbReference type="ARBA" id="ARBA00022840"/>
    </source>
</evidence>
<dbReference type="Pfam" id="PF03969">
    <property type="entry name" value="AFG1_ATPase"/>
    <property type="match status" value="1"/>
</dbReference>
<keyword evidence="3" id="KW-0132">Cell division</keyword>
<comment type="caution">
    <text evidence="3">The sequence shown here is derived from an EMBL/GenBank/DDBJ whole genome shotgun (WGS) entry which is preliminary data.</text>
</comment>
<keyword evidence="2" id="KW-0067">ATP-binding</keyword>
<dbReference type="AlphaFoldDB" id="A0A937I6P1"/>
<accession>A0A937I6P1</accession>
<protein>
    <submittedName>
        <fullName evidence="3">Cell division protein ZapE</fullName>
    </submittedName>
</protein>
<evidence type="ECO:0000313" key="4">
    <source>
        <dbReference type="Proteomes" id="UP000711391"/>
    </source>
</evidence>
<dbReference type="NCBIfam" id="NF040713">
    <property type="entry name" value="ZapE"/>
    <property type="match status" value="1"/>
</dbReference>
<sequence>MFKNIIDDLKNQDIEVDLAQSNLILQMIDALPKEKSFIQKLKKNKTQKMGFYIWGEVGRGKTVITKCFLNHLNYKIKASHYIDLMQLIHSELNHRTGSKNPLDSIAKTLSKKYDIIFIDEFQVEDIADAMIIGNLLIQLIENNTFIYITSNAAPEDLYKDGLQRKKFLDSIKIFQESVHVHKLAGERDYRTRNILSFNKDKKKVFNDNDIEKLIKHNFLNTNLSSKQFEVNNRKFSCKAKSNNFLWISFAEFFYEPNGSKDYIEISKNYEWIFINDFINCSDDSADILRRFISFIDICYRDKTKIKFFLNDLDTDELYSGTKLRILWDRCQSRLIEMQTNEYLI</sequence>
<dbReference type="SUPFAM" id="SSF52540">
    <property type="entry name" value="P-loop containing nucleoside triphosphate hydrolases"/>
    <property type="match status" value="1"/>
</dbReference>
<dbReference type="Proteomes" id="UP000711391">
    <property type="component" value="Unassembled WGS sequence"/>
</dbReference>
<keyword evidence="3" id="KW-0131">Cell cycle</keyword>
<gene>
    <name evidence="3" type="primary">zapE</name>
    <name evidence="3" type="ORF">ISQ64_00610</name>
</gene>
<keyword evidence="1" id="KW-0547">Nucleotide-binding</keyword>
<evidence type="ECO:0000313" key="3">
    <source>
        <dbReference type="EMBL" id="MBL6817887.1"/>
    </source>
</evidence>
<reference evidence="3" key="1">
    <citation type="submission" date="2020-10" db="EMBL/GenBank/DDBJ databases">
        <title>Microbiome of the Black Sea water column analyzed by genome centric metagenomics.</title>
        <authorList>
            <person name="Cabello-Yeves P.J."/>
            <person name="Callieri C."/>
            <person name="Picazo A."/>
            <person name="Mehrshad M."/>
            <person name="Haro-Moreno J.M."/>
            <person name="Roda-Garcia J."/>
            <person name="Dzembekova N."/>
            <person name="Slabakova V."/>
            <person name="Slabakova N."/>
            <person name="Moncheva S."/>
            <person name="Rodriguez-Valera F."/>
        </authorList>
    </citation>
    <scope>NUCLEOTIDE SEQUENCE</scope>
    <source>
        <strain evidence="3">BS307-5m-G50</strain>
    </source>
</reference>
<dbReference type="PANTHER" id="PTHR12169:SF6">
    <property type="entry name" value="AFG1-LIKE ATPASE"/>
    <property type="match status" value="1"/>
</dbReference>
<dbReference type="EMBL" id="JADHQD010000002">
    <property type="protein sequence ID" value="MBL6817887.1"/>
    <property type="molecule type" value="Genomic_DNA"/>
</dbReference>
<dbReference type="PANTHER" id="PTHR12169">
    <property type="entry name" value="ATPASE N2B"/>
    <property type="match status" value="1"/>
</dbReference>
<proteinExistence type="predicted"/>